<dbReference type="PANTHER" id="PTHR47691">
    <property type="entry name" value="REGULATOR-RELATED"/>
    <property type="match status" value="1"/>
</dbReference>
<evidence type="ECO:0000259" key="6">
    <source>
        <dbReference type="PROSITE" id="PS51755"/>
    </source>
</evidence>
<name>A0AA90GZ15_9ACTN</name>
<protein>
    <submittedName>
        <fullName evidence="7">BTAD domain-containing putative transcriptional regulator</fullName>
    </submittedName>
</protein>
<dbReference type="Pfam" id="PF00486">
    <property type="entry name" value="Trans_reg_C"/>
    <property type="match status" value="1"/>
</dbReference>
<evidence type="ECO:0000256" key="3">
    <source>
        <dbReference type="ARBA" id="ARBA00023125"/>
    </source>
</evidence>
<sequence>MRISLFGPARAHRDDGTSVSLGGARLRALLAALALRPGRTTGAGALIAEVWDDDPPADAAGALQALVARLRRALGAGAVTSVDGGYRLAATRDDVDLFRFERLVADGAHALDDGDPAKAAALLDDALALWTGPPLADLPARTGEAARCGALRDDAIRLRLTAGLALGRAERVLPELAALCAEQPLNEALHTLHIRALRDAGRTADALDAYGTVRAAIADRLGTDPGPELRALHGELLSGTSEPPLRAKAPAGHRGASPAGASPSGVDGRSGTGLPGSGSHSDGSRSVGSLSDGSRSVGSLSGGGNHSGGNHSGGNHSVGSHHGSGTGRPGPAHPDAPAGPVHPAAPADPGSTHSAASADPGPAHAPRPAPTSGSAHDPGSAHAARPGVVPPEAPGRPGGNLRARLTSFVGREADLRGIGEDLAAARLVTLTGPGGSGKTRLSQEAADRFGERWPGEVWLAELAPVAEGATVAEAVLNALGLREIALHSTADKALAAEPRDPDPVRTLTEYCAGRRLLLVLDNCEHVIDACAALAERLLTHCPGVTVLATSREPLGVPGELTRPVDPLPVPTALRLLADRGAAARPGFTPDDDPGACAEICRRLDGLPLAIELAAARLRSLTPRQIAERLDDRFRLLTAGSRTVLPRQQTLRAVVDWSWDLLEPAERALLRRLSVFSGGCDLTAAEAVCAGGGVEPLDVAALLGALVDKSLVVADFSAPAARYRTLETIGEYAADRLTESGERDAVERRHLSYFREYARTADPYLRGPEQLRWLELFEREHDNLRAALRRAVDADDEPEALQLALACVWFWMMRNYRTEIRSWLPAVAALGPDPFAVPRPALLPLDLTPLEVELPFPPGQLDEARRWIRTAGMAVWEESLDHLARGDDREFGAAVIAAYPPHLPQSGARPGLVRPFAAFLTGDFDRLIVLLDELVDACRAHGRVWELAFALQLRAKALDDRAGERDFMGDVRESRELFARVGDRWGMAEALSAQAESVSRRGDWQDTARCCREAMALARELGAHQQVPELTVRLGEAVLNGGDPQEGERLLRAGIDEGLRMGQSAIGAVFHGRISLVACLCHQGRLAEAGELVDLMLEPATTLPQELVRGVLLCVKGWLAARADRGDRGLELARAGLDDLYAHPLAEIFVPRIGMVILPVVTALLTRVAEHDPAAADPRTPVRARHATMLLAVNRGVRPNQTVPLERAEMALAETVCRAVLGDDAYTAAYAEGGGLTPQEAAALVRDALN</sequence>
<dbReference type="PANTHER" id="PTHR47691:SF3">
    <property type="entry name" value="HTH-TYPE TRANSCRIPTIONAL REGULATOR RV0890C-RELATED"/>
    <property type="match status" value="1"/>
</dbReference>
<dbReference type="CDD" id="cd15831">
    <property type="entry name" value="BTAD"/>
    <property type="match status" value="1"/>
</dbReference>
<dbReference type="GO" id="GO:0000160">
    <property type="term" value="P:phosphorelay signal transduction system"/>
    <property type="evidence" value="ECO:0007669"/>
    <property type="project" value="UniProtKB-KW"/>
</dbReference>
<feature type="domain" description="OmpR/PhoB-type" evidence="6">
    <location>
        <begin position="1"/>
        <end position="90"/>
    </location>
</feature>
<feature type="region of interest" description="Disordered" evidence="5">
    <location>
        <begin position="237"/>
        <end position="401"/>
    </location>
</feature>
<dbReference type="PRINTS" id="PR00364">
    <property type="entry name" value="DISEASERSIST"/>
</dbReference>
<dbReference type="EMBL" id="JABXJJ020000002">
    <property type="protein sequence ID" value="MDI5968221.1"/>
    <property type="molecule type" value="Genomic_DNA"/>
</dbReference>
<accession>A0AA90GZ15</accession>
<proteinExistence type="inferred from homology"/>
<dbReference type="RefSeq" id="WP_282698465.1">
    <property type="nucleotide sequence ID" value="NZ_JABXJJ020000002.1"/>
</dbReference>
<organism evidence="7">
    <name type="scientific">Streptantibioticus silvisoli</name>
    <dbReference type="NCBI Taxonomy" id="2705255"/>
    <lineage>
        <taxon>Bacteria</taxon>
        <taxon>Bacillati</taxon>
        <taxon>Actinomycetota</taxon>
        <taxon>Actinomycetes</taxon>
        <taxon>Kitasatosporales</taxon>
        <taxon>Streptomycetaceae</taxon>
        <taxon>Streptantibioticus</taxon>
    </lineage>
</organism>
<dbReference type="GO" id="GO:0006355">
    <property type="term" value="P:regulation of DNA-templated transcription"/>
    <property type="evidence" value="ECO:0007669"/>
    <property type="project" value="InterPro"/>
</dbReference>
<dbReference type="SMART" id="SM00862">
    <property type="entry name" value="Trans_reg_C"/>
    <property type="match status" value="1"/>
</dbReference>
<dbReference type="Pfam" id="PF03704">
    <property type="entry name" value="BTAD"/>
    <property type="match status" value="1"/>
</dbReference>
<dbReference type="GO" id="GO:0003677">
    <property type="term" value="F:DNA binding"/>
    <property type="evidence" value="ECO:0007669"/>
    <property type="project" value="UniProtKB-UniRule"/>
</dbReference>
<dbReference type="Pfam" id="PF25872">
    <property type="entry name" value="HTH_77"/>
    <property type="match status" value="1"/>
</dbReference>
<dbReference type="Gene3D" id="1.10.10.10">
    <property type="entry name" value="Winged helix-like DNA-binding domain superfamily/Winged helix DNA-binding domain"/>
    <property type="match status" value="1"/>
</dbReference>
<evidence type="ECO:0000256" key="2">
    <source>
        <dbReference type="ARBA" id="ARBA00023012"/>
    </source>
</evidence>
<comment type="similarity">
    <text evidence="1">Belongs to the AfsR/DnrI/RedD regulatory family.</text>
</comment>
<feature type="compositionally biased region" description="Low complexity" evidence="5">
    <location>
        <begin position="277"/>
        <end position="299"/>
    </location>
</feature>
<dbReference type="Pfam" id="PF13401">
    <property type="entry name" value="AAA_22"/>
    <property type="match status" value="1"/>
</dbReference>
<evidence type="ECO:0000256" key="4">
    <source>
        <dbReference type="PROSITE-ProRule" id="PRU01091"/>
    </source>
</evidence>
<keyword evidence="2" id="KW-0902">Two-component regulatory system</keyword>
<dbReference type="InterPro" id="IPR058852">
    <property type="entry name" value="HTH_77"/>
</dbReference>
<dbReference type="PROSITE" id="PS51755">
    <property type="entry name" value="OMPR_PHOB"/>
    <property type="match status" value="1"/>
</dbReference>
<dbReference type="AlphaFoldDB" id="A0AA90GZ15"/>
<keyword evidence="3 4" id="KW-0238">DNA-binding</keyword>
<gene>
    <name evidence="7" type="ORF">POF50_002470</name>
</gene>
<reference evidence="7" key="1">
    <citation type="submission" date="2023-05" db="EMBL/GenBank/DDBJ databases">
        <title>Streptantibioticus silvisoli sp. nov., acidotolerant actinomycetes 1 from pine litter.</title>
        <authorList>
            <person name="Swiecimska M."/>
            <person name="Golinska P."/>
            <person name="Sangal V."/>
            <person name="Wachnowicz B."/>
            <person name="Goodfellow M."/>
        </authorList>
    </citation>
    <scope>NUCLEOTIDE SEQUENCE</scope>
    <source>
        <strain evidence="7">SL13</strain>
    </source>
</reference>
<dbReference type="Gene3D" id="1.25.40.10">
    <property type="entry name" value="Tetratricopeptide repeat domain"/>
    <property type="match status" value="2"/>
</dbReference>
<comment type="caution">
    <text evidence="7">The sequence shown here is derived from an EMBL/GenBank/DDBJ whole genome shotgun (WGS) entry which is preliminary data.</text>
</comment>
<dbReference type="SUPFAM" id="SSF48452">
    <property type="entry name" value="TPR-like"/>
    <property type="match status" value="2"/>
</dbReference>
<dbReference type="InterPro" id="IPR005158">
    <property type="entry name" value="BTAD"/>
</dbReference>
<evidence type="ECO:0000256" key="5">
    <source>
        <dbReference type="SAM" id="MobiDB-lite"/>
    </source>
</evidence>
<dbReference type="Gene3D" id="3.40.50.300">
    <property type="entry name" value="P-loop containing nucleotide triphosphate hydrolases"/>
    <property type="match status" value="1"/>
</dbReference>
<feature type="compositionally biased region" description="Gly residues" evidence="5">
    <location>
        <begin position="300"/>
        <end position="312"/>
    </location>
</feature>
<feature type="compositionally biased region" description="Low complexity" evidence="5">
    <location>
        <begin position="329"/>
        <end position="349"/>
    </location>
</feature>
<dbReference type="InterPro" id="IPR049945">
    <property type="entry name" value="AAA_22"/>
</dbReference>
<dbReference type="InterPro" id="IPR027417">
    <property type="entry name" value="P-loop_NTPase"/>
</dbReference>
<evidence type="ECO:0000256" key="1">
    <source>
        <dbReference type="ARBA" id="ARBA00005820"/>
    </source>
</evidence>
<dbReference type="InterPro" id="IPR036388">
    <property type="entry name" value="WH-like_DNA-bd_sf"/>
</dbReference>
<dbReference type="SUPFAM" id="SSF52540">
    <property type="entry name" value="P-loop containing nucleoside triphosphate hydrolases"/>
    <property type="match status" value="1"/>
</dbReference>
<dbReference type="SMART" id="SM01043">
    <property type="entry name" value="BTAD"/>
    <property type="match status" value="1"/>
</dbReference>
<dbReference type="GO" id="GO:0016887">
    <property type="term" value="F:ATP hydrolysis activity"/>
    <property type="evidence" value="ECO:0007669"/>
    <property type="project" value="InterPro"/>
</dbReference>
<evidence type="ECO:0000313" key="7">
    <source>
        <dbReference type="EMBL" id="MDI5968221.1"/>
    </source>
</evidence>
<feature type="DNA-binding region" description="OmpR/PhoB-type" evidence="4">
    <location>
        <begin position="1"/>
        <end position="90"/>
    </location>
</feature>
<dbReference type="InterPro" id="IPR011990">
    <property type="entry name" value="TPR-like_helical_dom_sf"/>
</dbReference>
<dbReference type="SUPFAM" id="SSF46894">
    <property type="entry name" value="C-terminal effector domain of the bipartite response regulators"/>
    <property type="match status" value="1"/>
</dbReference>
<dbReference type="InterPro" id="IPR016032">
    <property type="entry name" value="Sig_transdc_resp-reg_C-effctor"/>
</dbReference>
<dbReference type="InterPro" id="IPR001867">
    <property type="entry name" value="OmpR/PhoB-type_DNA-bd"/>
</dbReference>